<reference evidence="1" key="1">
    <citation type="submission" date="2018-05" db="EMBL/GenBank/DDBJ databases">
        <authorList>
            <person name="Lanie J.A."/>
            <person name="Ng W.-L."/>
            <person name="Kazmierczak K.M."/>
            <person name="Andrzejewski T.M."/>
            <person name="Davidsen T.M."/>
            <person name="Wayne K.J."/>
            <person name="Tettelin H."/>
            <person name="Glass J.I."/>
            <person name="Rusch D."/>
            <person name="Podicherti R."/>
            <person name="Tsui H.-C.T."/>
            <person name="Winkler M.E."/>
        </authorList>
    </citation>
    <scope>NUCLEOTIDE SEQUENCE</scope>
</reference>
<gene>
    <name evidence="1" type="ORF">METZ01_LOCUS139076</name>
</gene>
<accession>A0A381ZBI6</accession>
<proteinExistence type="predicted"/>
<organism evidence="1">
    <name type="scientific">marine metagenome</name>
    <dbReference type="NCBI Taxonomy" id="408172"/>
    <lineage>
        <taxon>unclassified sequences</taxon>
        <taxon>metagenomes</taxon>
        <taxon>ecological metagenomes</taxon>
    </lineage>
</organism>
<protein>
    <submittedName>
        <fullName evidence="1">Uncharacterized protein</fullName>
    </submittedName>
</protein>
<evidence type="ECO:0000313" key="1">
    <source>
        <dbReference type="EMBL" id="SVA86222.1"/>
    </source>
</evidence>
<dbReference type="AlphaFoldDB" id="A0A381ZBI6"/>
<dbReference type="EMBL" id="UINC01020560">
    <property type="protein sequence ID" value="SVA86222.1"/>
    <property type="molecule type" value="Genomic_DNA"/>
</dbReference>
<sequence length="77" mass="9087">MRADNLNVILHNMSRNPADWKIDKYHALHKSGVKIWIGNGLYSYHIEKPEYQELGLIERFRLHKQIKLLTENNSSLS</sequence>
<name>A0A381ZBI6_9ZZZZ</name>